<evidence type="ECO:0000256" key="1">
    <source>
        <dbReference type="ARBA" id="ARBA00006581"/>
    </source>
</evidence>
<dbReference type="GO" id="GO:0000287">
    <property type="term" value="F:magnesium ion binding"/>
    <property type="evidence" value="ECO:0007669"/>
    <property type="project" value="InterPro"/>
</dbReference>
<gene>
    <name evidence="7" type="primary">dut</name>
    <name evidence="7" type="ORF">GCM10007380_18310</name>
</gene>
<proteinExistence type="inferred from homology"/>
<comment type="similarity">
    <text evidence="1">Belongs to the dUTPase family.</text>
</comment>
<dbReference type="PANTHER" id="PTHR11241:SF0">
    <property type="entry name" value="DEOXYURIDINE 5'-TRIPHOSPHATE NUCLEOTIDOHYDROLASE"/>
    <property type="match status" value="1"/>
</dbReference>
<dbReference type="Proteomes" id="UP000626244">
    <property type="component" value="Unassembled WGS sequence"/>
</dbReference>
<evidence type="ECO:0000259" key="6">
    <source>
        <dbReference type="Pfam" id="PF00692"/>
    </source>
</evidence>
<sequence length="149" mass="16399">MEKIRGFEIAKGFEKEGVNLPKRATTHAAGYDIESIEDTIIQPNEIKLVGTGVKAYMQRDEFLSLYVRSSTPLKKGLLKGNGVGVIDSDYYSNPSNDGHIMMQLLNVTNEPVIIQKGERIGQAVFQKFLLTDDDIAGEERTSGFGSTGK</sequence>
<evidence type="ECO:0000256" key="3">
    <source>
        <dbReference type="ARBA" id="ARBA00022801"/>
    </source>
</evidence>
<dbReference type="RefSeq" id="WP_167374454.1">
    <property type="nucleotide sequence ID" value="NZ_BMHB01000001.1"/>
</dbReference>
<evidence type="ECO:0000256" key="5">
    <source>
        <dbReference type="ARBA" id="ARBA00047686"/>
    </source>
</evidence>
<dbReference type="CDD" id="cd07557">
    <property type="entry name" value="trimeric_dUTPase"/>
    <property type="match status" value="1"/>
</dbReference>
<dbReference type="Pfam" id="PF00692">
    <property type="entry name" value="dUTPase"/>
    <property type="match status" value="1"/>
</dbReference>
<feature type="domain" description="dUTPase-like" evidence="6">
    <location>
        <begin position="19"/>
        <end position="148"/>
    </location>
</feature>
<organism evidence="7 8">
    <name type="scientific">Gottfriedia solisilvae</name>
    <dbReference type="NCBI Taxonomy" id="1516104"/>
    <lineage>
        <taxon>Bacteria</taxon>
        <taxon>Bacillati</taxon>
        <taxon>Bacillota</taxon>
        <taxon>Bacilli</taxon>
        <taxon>Bacillales</taxon>
        <taxon>Bacillaceae</taxon>
        <taxon>Gottfriedia</taxon>
    </lineage>
</organism>
<keyword evidence="8" id="KW-1185">Reference proteome</keyword>
<dbReference type="AlphaFoldDB" id="A0A8J3AMG0"/>
<dbReference type="SUPFAM" id="SSF51283">
    <property type="entry name" value="dUTPase-like"/>
    <property type="match status" value="1"/>
</dbReference>
<keyword evidence="3" id="KW-0378">Hydrolase</keyword>
<accession>A0A8J3AMG0</accession>
<keyword evidence="4" id="KW-0546">Nucleotide metabolism</keyword>
<name>A0A8J3AMG0_9BACI</name>
<evidence type="ECO:0000256" key="2">
    <source>
        <dbReference type="ARBA" id="ARBA00012379"/>
    </source>
</evidence>
<evidence type="ECO:0000313" key="7">
    <source>
        <dbReference type="EMBL" id="GGI13517.1"/>
    </source>
</evidence>
<dbReference type="InterPro" id="IPR033704">
    <property type="entry name" value="dUTPase_trimeric"/>
</dbReference>
<comment type="catalytic activity">
    <reaction evidence="5">
        <text>dUTP + H2O = dUMP + diphosphate + H(+)</text>
        <dbReference type="Rhea" id="RHEA:10248"/>
        <dbReference type="ChEBI" id="CHEBI:15377"/>
        <dbReference type="ChEBI" id="CHEBI:15378"/>
        <dbReference type="ChEBI" id="CHEBI:33019"/>
        <dbReference type="ChEBI" id="CHEBI:61555"/>
        <dbReference type="ChEBI" id="CHEBI:246422"/>
        <dbReference type="EC" id="3.6.1.23"/>
    </reaction>
</comment>
<dbReference type="Gene3D" id="2.70.40.10">
    <property type="match status" value="1"/>
</dbReference>
<reference evidence="8" key="1">
    <citation type="journal article" date="2019" name="Int. J. Syst. Evol. Microbiol.">
        <title>The Global Catalogue of Microorganisms (GCM) 10K type strain sequencing project: providing services to taxonomists for standard genome sequencing and annotation.</title>
        <authorList>
            <consortium name="The Broad Institute Genomics Platform"/>
            <consortium name="The Broad Institute Genome Sequencing Center for Infectious Disease"/>
            <person name="Wu L."/>
            <person name="Ma J."/>
        </authorList>
    </citation>
    <scope>NUCLEOTIDE SEQUENCE [LARGE SCALE GENOMIC DNA]</scope>
    <source>
        <strain evidence="8">CGMCC 1.14993</strain>
    </source>
</reference>
<evidence type="ECO:0000256" key="4">
    <source>
        <dbReference type="ARBA" id="ARBA00023080"/>
    </source>
</evidence>
<evidence type="ECO:0000313" key="8">
    <source>
        <dbReference type="Proteomes" id="UP000626244"/>
    </source>
</evidence>
<dbReference type="InterPro" id="IPR029054">
    <property type="entry name" value="dUTPase-like"/>
</dbReference>
<dbReference type="GO" id="GO:0004170">
    <property type="term" value="F:dUTP diphosphatase activity"/>
    <property type="evidence" value="ECO:0007669"/>
    <property type="project" value="UniProtKB-EC"/>
</dbReference>
<dbReference type="InterPro" id="IPR036157">
    <property type="entry name" value="dUTPase-like_sf"/>
</dbReference>
<dbReference type="InterPro" id="IPR008181">
    <property type="entry name" value="dUTPase"/>
</dbReference>
<dbReference type="GO" id="GO:0046081">
    <property type="term" value="P:dUTP catabolic process"/>
    <property type="evidence" value="ECO:0007669"/>
    <property type="project" value="InterPro"/>
</dbReference>
<dbReference type="PANTHER" id="PTHR11241">
    <property type="entry name" value="DEOXYURIDINE 5'-TRIPHOSPHATE NUCLEOTIDOHYDROLASE"/>
    <property type="match status" value="1"/>
</dbReference>
<comment type="caution">
    <text evidence="7">The sequence shown here is derived from an EMBL/GenBank/DDBJ whole genome shotgun (WGS) entry which is preliminary data.</text>
</comment>
<dbReference type="GO" id="GO:0006226">
    <property type="term" value="P:dUMP biosynthetic process"/>
    <property type="evidence" value="ECO:0007669"/>
    <property type="project" value="InterPro"/>
</dbReference>
<dbReference type="EMBL" id="BMHB01000001">
    <property type="protein sequence ID" value="GGI13517.1"/>
    <property type="molecule type" value="Genomic_DNA"/>
</dbReference>
<dbReference type="EC" id="3.6.1.23" evidence="2"/>
<protein>
    <recommendedName>
        <fullName evidence="2">dUTP diphosphatase</fullName>
        <ecNumber evidence="2">3.6.1.23</ecNumber>
    </recommendedName>
</protein>